<keyword evidence="5 7" id="KW-0408">Iron</keyword>
<dbReference type="OrthoDB" id="9764248at2"/>
<dbReference type="GO" id="GO:0005506">
    <property type="term" value="F:iron ion binding"/>
    <property type="evidence" value="ECO:0007669"/>
    <property type="project" value="InterPro"/>
</dbReference>
<dbReference type="Pfam" id="PF00067">
    <property type="entry name" value="p450"/>
    <property type="match status" value="1"/>
</dbReference>
<dbReference type="PANTHER" id="PTHR24291:SF50">
    <property type="entry name" value="BIFUNCTIONAL ALBAFLAVENONE MONOOXYGENASE_TERPENE SYNTHASE"/>
    <property type="match status" value="1"/>
</dbReference>
<sequence>MTHDAARRIPPGPKGHWLLGNLPERRSDPLSLFLRGRERYGDVVRYPMGPFLMHQLSHPDDVKRVLVDNAQNYRKTALMQRLRPVLGEGLLLSEGDFWKRQRRLAQPAFHKERLAGMATVITGLIEDALPRWDALAERGEPFDLSAELMRLVLAMTGRVLFGADLSDSARDVARAVTTVLEELNHQVLSVLPLPASLPLPGHRRLRRAIQVLDSIVFGIIDARHRGAHASEDLLAMLMQARDADTGEGMSDRQLRDEVMTLVLAGHETTANALTWTFHLLEQHPEAEARLAEEVTRLLGERTPTLQDLPRLGYTARVFDESMRLYPPAWLISRVALNDDILGGYPVARGTIVVILPYVIHRHPAFWEHPERFDPDRFLPARSGARPRFAWLPFGGGQRMCVGSGLALLQGHLVLAMLARRYHFQRVPGHPVEPQALVTLRPRHGLRVTARRRSAPR</sequence>
<dbReference type="InterPro" id="IPR050196">
    <property type="entry name" value="Cytochrome_P450_Monoox"/>
</dbReference>
<dbReference type="Proteomes" id="UP000217289">
    <property type="component" value="Chromosome"/>
</dbReference>
<dbReference type="GO" id="GO:0004497">
    <property type="term" value="F:monooxygenase activity"/>
    <property type="evidence" value="ECO:0007669"/>
    <property type="project" value="UniProtKB-KW"/>
</dbReference>
<dbReference type="GO" id="GO:0016705">
    <property type="term" value="F:oxidoreductase activity, acting on paired donors, with incorporation or reduction of molecular oxygen"/>
    <property type="evidence" value="ECO:0007669"/>
    <property type="project" value="InterPro"/>
</dbReference>
<dbReference type="InterPro" id="IPR017972">
    <property type="entry name" value="Cyt_P450_CS"/>
</dbReference>
<dbReference type="AlphaFoldDB" id="A0A250IGX2"/>
<evidence type="ECO:0000256" key="1">
    <source>
        <dbReference type="ARBA" id="ARBA00010617"/>
    </source>
</evidence>
<reference evidence="9 10" key="1">
    <citation type="submission" date="2017-06" db="EMBL/GenBank/DDBJ databases">
        <authorList>
            <person name="Kim H.J."/>
            <person name="Triplett B.A."/>
        </authorList>
    </citation>
    <scope>NUCLEOTIDE SEQUENCE [LARGE SCALE GENOMIC DNA]</scope>
    <source>
        <strain evidence="9 10">DSM 14713</strain>
    </source>
</reference>
<evidence type="ECO:0000256" key="4">
    <source>
        <dbReference type="ARBA" id="ARBA00023002"/>
    </source>
</evidence>
<evidence type="ECO:0000256" key="8">
    <source>
        <dbReference type="RuleBase" id="RU000461"/>
    </source>
</evidence>
<name>A0A250IGX2_9BACT</name>
<evidence type="ECO:0000256" key="6">
    <source>
        <dbReference type="ARBA" id="ARBA00023033"/>
    </source>
</evidence>
<evidence type="ECO:0000256" key="7">
    <source>
        <dbReference type="PIRSR" id="PIRSR602401-1"/>
    </source>
</evidence>
<dbReference type="Gene3D" id="1.10.630.10">
    <property type="entry name" value="Cytochrome P450"/>
    <property type="match status" value="1"/>
</dbReference>
<evidence type="ECO:0000313" key="10">
    <source>
        <dbReference type="Proteomes" id="UP000217289"/>
    </source>
</evidence>
<evidence type="ECO:0000256" key="2">
    <source>
        <dbReference type="ARBA" id="ARBA00022617"/>
    </source>
</evidence>
<dbReference type="PRINTS" id="PR00385">
    <property type="entry name" value="P450"/>
</dbReference>
<keyword evidence="3 7" id="KW-0479">Metal-binding</keyword>
<dbReference type="CDD" id="cd20620">
    <property type="entry name" value="CYP132-like"/>
    <property type="match status" value="1"/>
</dbReference>
<accession>A0A250IGX2</accession>
<evidence type="ECO:0000256" key="5">
    <source>
        <dbReference type="ARBA" id="ARBA00023004"/>
    </source>
</evidence>
<dbReference type="SUPFAM" id="SSF48264">
    <property type="entry name" value="Cytochrome P450"/>
    <property type="match status" value="1"/>
</dbReference>
<dbReference type="GO" id="GO:0020037">
    <property type="term" value="F:heme binding"/>
    <property type="evidence" value="ECO:0007669"/>
    <property type="project" value="InterPro"/>
</dbReference>
<keyword evidence="10" id="KW-1185">Reference proteome</keyword>
<dbReference type="PROSITE" id="PS00086">
    <property type="entry name" value="CYTOCHROME_P450"/>
    <property type="match status" value="1"/>
</dbReference>
<dbReference type="KEGG" id="mbd:MEBOL_003979"/>
<comment type="cofactor">
    <cofactor evidence="7">
        <name>heme</name>
        <dbReference type="ChEBI" id="CHEBI:30413"/>
    </cofactor>
</comment>
<dbReference type="EMBL" id="CP022163">
    <property type="protein sequence ID" value="ATB30518.1"/>
    <property type="molecule type" value="Genomic_DNA"/>
</dbReference>
<feature type="binding site" description="axial binding residue" evidence="7">
    <location>
        <position position="400"/>
    </location>
    <ligand>
        <name>heme</name>
        <dbReference type="ChEBI" id="CHEBI:30413"/>
    </ligand>
    <ligandPart>
        <name>Fe</name>
        <dbReference type="ChEBI" id="CHEBI:18248"/>
    </ligandPart>
</feature>
<keyword evidence="2 7" id="KW-0349">Heme</keyword>
<protein>
    <submittedName>
        <fullName evidence="9">Cytochrome P450</fullName>
    </submittedName>
</protein>
<proteinExistence type="inferred from homology"/>
<dbReference type="InterPro" id="IPR002401">
    <property type="entry name" value="Cyt_P450_E_grp-I"/>
</dbReference>
<organism evidence="9 10">
    <name type="scientific">Melittangium boletus DSM 14713</name>
    <dbReference type="NCBI Taxonomy" id="1294270"/>
    <lineage>
        <taxon>Bacteria</taxon>
        <taxon>Pseudomonadati</taxon>
        <taxon>Myxococcota</taxon>
        <taxon>Myxococcia</taxon>
        <taxon>Myxococcales</taxon>
        <taxon>Cystobacterineae</taxon>
        <taxon>Archangiaceae</taxon>
        <taxon>Melittangium</taxon>
    </lineage>
</organism>
<comment type="similarity">
    <text evidence="1 8">Belongs to the cytochrome P450 family.</text>
</comment>
<evidence type="ECO:0000256" key="3">
    <source>
        <dbReference type="ARBA" id="ARBA00022723"/>
    </source>
</evidence>
<evidence type="ECO:0000313" key="9">
    <source>
        <dbReference type="EMBL" id="ATB30518.1"/>
    </source>
</evidence>
<dbReference type="InterPro" id="IPR001128">
    <property type="entry name" value="Cyt_P450"/>
</dbReference>
<gene>
    <name evidence="9" type="ORF">MEBOL_003979</name>
</gene>
<dbReference type="RefSeq" id="WP_095978961.1">
    <property type="nucleotide sequence ID" value="NZ_CP022163.1"/>
</dbReference>
<keyword evidence="6 8" id="KW-0503">Monooxygenase</keyword>
<keyword evidence="4 8" id="KW-0560">Oxidoreductase</keyword>
<dbReference type="InterPro" id="IPR036396">
    <property type="entry name" value="Cyt_P450_sf"/>
</dbReference>
<dbReference type="PRINTS" id="PR00463">
    <property type="entry name" value="EP450I"/>
</dbReference>
<dbReference type="PANTHER" id="PTHR24291">
    <property type="entry name" value="CYTOCHROME P450 FAMILY 4"/>
    <property type="match status" value="1"/>
</dbReference>